<reference evidence="2 3" key="1">
    <citation type="submission" date="2018-08" db="EMBL/GenBank/DDBJ databases">
        <title>A genome reference for cultivated species of the human gut microbiota.</title>
        <authorList>
            <person name="Zou Y."/>
            <person name="Xue W."/>
            <person name="Luo G."/>
        </authorList>
    </citation>
    <scope>NUCLEOTIDE SEQUENCE [LARGE SCALE GENOMIC DNA]</scope>
    <source>
        <strain evidence="2 3">TF05-11AC</strain>
    </source>
</reference>
<dbReference type="Proteomes" id="UP000261257">
    <property type="component" value="Unassembled WGS sequence"/>
</dbReference>
<dbReference type="RefSeq" id="WP_117624107.1">
    <property type="nucleotide sequence ID" value="NZ_QRQF01000011.1"/>
</dbReference>
<accession>A0A3E4TZ16</accession>
<dbReference type="EMBL" id="QSSQ01000036">
    <property type="protein sequence ID" value="RGL97672.1"/>
    <property type="molecule type" value="Genomic_DNA"/>
</dbReference>
<organism evidence="2 3">
    <name type="scientific">Hungatella hathewayi</name>
    <dbReference type="NCBI Taxonomy" id="154046"/>
    <lineage>
        <taxon>Bacteria</taxon>
        <taxon>Bacillati</taxon>
        <taxon>Bacillota</taxon>
        <taxon>Clostridia</taxon>
        <taxon>Lachnospirales</taxon>
        <taxon>Lachnospiraceae</taxon>
        <taxon>Hungatella</taxon>
    </lineage>
</organism>
<sequence length="231" mass="27023">MKYLWEVALEAQKENIPLESIRFVHSTNSSAYMELALPYLNQMGFNEGVEIEVNTYFRFYSIFKNVFSPEQREFSSLLASLTNLMLHILMENDVRKGMTKEEYYKKMLILDIENGVIGETAKKIFPILKKEEQEILLSGWLRNYQVGNSLAIFIDMVHGLIDDSIVYHNNDCPNEILIYTALKKTIETEVKIHCLVDLFLDIEYQLEIFYEYHFGIIGIDDTMVIDEIALY</sequence>
<proteinExistence type="predicted"/>
<evidence type="ECO:0000313" key="2">
    <source>
        <dbReference type="EMBL" id="RGL97672.1"/>
    </source>
</evidence>
<dbReference type="EMBL" id="QSSQ01000039">
    <property type="protein sequence ID" value="RGL96917.1"/>
    <property type="molecule type" value="Genomic_DNA"/>
</dbReference>
<evidence type="ECO:0000313" key="3">
    <source>
        <dbReference type="Proteomes" id="UP000261257"/>
    </source>
</evidence>
<comment type="caution">
    <text evidence="2">The sequence shown here is derived from an EMBL/GenBank/DDBJ whole genome shotgun (WGS) entry which is preliminary data.</text>
</comment>
<gene>
    <name evidence="2" type="ORF">DXC39_25050</name>
    <name evidence="1" type="ORF">DXC39_26250</name>
</gene>
<protein>
    <recommendedName>
        <fullName evidence="4">Iron-dependent peroxidase</fullName>
    </recommendedName>
</protein>
<dbReference type="AlphaFoldDB" id="A0A3E4TZ16"/>
<evidence type="ECO:0000313" key="1">
    <source>
        <dbReference type="EMBL" id="RGL96917.1"/>
    </source>
</evidence>
<name>A0A3E4TZ16_9FIRM</name>
<evidence type="ECO:0008006" key="4">
    <source>
        <dbReference type="Google" id="ProtNLM"/>
    </source>
</evidence>